<dbReference type="EMBL" id="BAABGY010000006">
    <property type="protein sequence ID" value="GAA4325621.1"/>
    <property type="molecule type" value="Genomic_DNA"/>
</dbReference>
<evidence type="ECO:0000313" key="9">
    <source>
        <dbReference type="Proteomes" id="UP001501725"/>
    </source>
</evidence>
<keyword evidence="6" id="KW-0472">Membrane</keyword>
<keyword evidence="6" id="KW-1133">Transmembrane helix</keyword>
<dbReference type="InterPro" id="IPR000719">
    <property type="entry name" value="Prot_kinase_dom"/>
</dbReference>
<evidence type="ECO:0000256" key="6">
    <source>
        <dbReference type="SAM" id="Phobius"/>
    </source>
</evidence>
<dbReference type="PANTHER" id="PTHR43289:SF6">
    <property type="entry name" value="SERINE_THREONINE-PROTEIN KINASE NEKL-3"/>
    <property type="match status" value="1"/>
</dbReference>
<keyword evidence="3" id="KW-0418">Kinase</keyword>
<feature type="domain" description="Protein kinase" evidence="7">
    <location>
        <begin position="11"/>
        <end position="298"/>
    </location>
</feature>
<dbReference type="Proteomes" id="UP001501725">
    <property type="component" value="Unassembled WGS sequence"/>
</dbReference>
<feature type="compositionally biased region" description="Pro residues" evidence="5">
    <location>
        <begin position="359"/>
        <end position="369"/>
    </location>
</feature>
<feature type="transmembrane region" description="Helical" evidence="6">
    <location>
        <begin position="380"/>
        <end position="398"/>
    </location>
</feature>
<reference evidence="9" key="1">
    <citation type="journal article" date="2019" name="Int. J. Syst. Evol. Microbiol.">
        <title>The Global Catalogue of Microorganisms (GCM) 10K type strain sequencing project: providing services to taxonomists for standard genome sequencing and annotation.</title>
        <authorList>
            <consortium name="The Broad Institute Genomics Platform"/>
            <consortium name="The Broad Institute Genome Sequencing Center for Infectious Disease"/>
            <person name="Wu L."/>
            <person name="Ma J."/>
        </authorList>
    </citation>
    <scope>NUCLEOTIDE SEQUENCE [LARGE SCALE GENOMIC DNA]</scope>
    <source>
        <strain evidence="9">JCM 17919</strain>
    </source>
</reference>
<keyword evidence="6" id="KW-0812">Transmembrane</keyword>
<dbReference type="InterPro" id="IPR011009">
    <property type="entry name" value="Kinase-like_dom_sf"/>
</dbReference>
<keyword evidence="1" id="KW-0808">Transferase</keyword>
<evidence type="ECO:0000256" key="5">
    <source>
        <dbReference type="SAM" id="MobiDB-lite"/>
    </source>
</evidence>
<dbReference type="SUPFAM" id="SSF81901">
    <property type="entry name" value="HCP-like"/>
    <property type="match status" value="1"/>
</dbReference>
<keyword evidence="9" id="KW-1185">Reference proteome</keyword>
<protein>
    <recommendedName>
        <fullName evidence="7">Protein kinase domain-containing protein</fullName>
    </recommendedName>
</protein>
<name>A0ABP8GJS9_9BACT</name>
<accession>A0ABP8GJS9</accession>
<evidence type="ECO:0000256" key="2">
    <source>
        <dbReference type="ARBA" id="ARBA00022741"/>
    </source>
</evidence>
<dbReference type="Pfam" id="PF00069">
    <property type="entry name" value="Pkinase"/>
    <property type="match status" value="1"/>
</dbReference>
<keyword evidence="4" id="KW-0067">ATP-binding</keyword>
<dbReference type="CDD" id="cd14014">
    <property type="entry name" value="STKc_PknB_like"/>
    <property type="match status" value="1"/>
</dbReference>
<dbReference type="PROSITE" id="PS50011">
    <property type="entry name" value="PROTEIN_KINASE_DOM"/>
    <property type="match status" value="1"/>
</dbReference>
<feature type="compositionally biased region" description="Basic and acidic residues" evidence="5">
    <location>
        <begin position="346"/>
        <end position="357"/>
    </location>
</feature>
<sequence length="654" mass="73864">MGKVFTITAGLENMGALKTGGQGSVYKGRRTGEIITAVKLLPTPIHSESPEDKHYAAFLSEVTKLKKVNEQPNPNVVRILSSGLTESGSFPYIEMEFVEGPDLEELLRPPHGPVFTVKEAVRLADQLSNALAHCHRVGVKHGDLKSNNVKYNVHTGNYVLLDFGLAIMSDEQRRTSLRHAGAIEFMAPEQNEGRILFPTDVYSFGVILFELLAGQVPFPLKDRGETMRTQVMLAHMETPPPDLMELRRAALPADWPEEKKQRELQVPQWLIDTVYICLQKDPERRFKDGVMLHDHIILRSTHKTDEATTQPVSDIAVARLQQENARLQEENRTLRQQLEQVQQFRRETAATAERRPFAEPTPPPPPPPPVRERRRGRTPWLSWIIVLGVLGLVAWIVIGRPGIGGRDTETGATTEPGPDARPIGQFMVKSARAYFYNEPDAGTRREAYMVPSTDVVTGLREENGYIYTDFTNDRGQRSKGWLRRRDLMTMDEWNARQRQQPEPQKPKLTPEEIRNQLETARRQLEGGQVEEATFVYRYLAEQEVPEAMYEYGNLGLQKRAAGVDCGKSWGYVQKAADKGHVPAKRTLGLLYVFADNPEVLRINNYENCFYERNVYKGTRLLMEAVAGGDTTARRLVDELSLNSGGNPDPQNPQP</sequence>
<evidence type="ECO:0000256" key="3">
    <source>
        <dbReference type="ARBA" id="ARBA00022777"/>
    </source>
</evidence>
<dbReference type="InterPro" id="IPR011990">
    <property type="entry name" value="TPR-like_helical_dom_sf"/>
</dbReference>
<feature type="region of interest" description="Disordered" evidence="5">
    <location>
        <begin position="403"/>
        <end position="423"/>
    </location>
</feature>
<dbReference type="RefSeq" id="WP_345254542.1">
    <property type="nucleotide sequence ID" value="NZ_BAABGY010000006.1"/>
</dbReference>
<comment type="caution">
    <text evidence="8">The sequence shown here is derived from an EMBL/GenBank/DDBJ whole genome shotgun (WGS) entry which is preliminary data.</text>
</comment>
<evidence type="ECO:0000313" key="8">
    <source>
        <dbReference type="EMBL" id="GAA4325621.1"/>
    </source>
</evidence>
<dbReference type="PANTHER" id="PTHR43289">
    <property type="entry name" value="MITOGEN-ACTIVATED PROTEIN KINASE KINASE KINASE 20-RELATED"/>
    <property type="match status" value="1"/>
</dbReference>
<organism evidence="8 9">
    <name type="scientific">Flaviaesturariibacter amylovorans</name>
    <dbReference type="NCBI Taxonomy" id="1084520"/>
    <lineage>
        <taxon>Bacteria</taxon>
        <taxon>Pseudomonadati</taxon>
        <taxon>Bacteroidota</taxon>
        <taxon>Chitinophagia</taxon>
        <taxon>Chitinophagales</taxon>
        <taxon>Chitinophagaceae</taxon>
        <taxon>Flaviaestuariibacter</taxon>
    </lineage>
</organism>
<keyword evidence="2" id="KW-0547">Nucleotide-binding</keyword>
<proteinExistence type="predicted"/>
<evidence type="ECO:0000256" key="4">
    <source>
        <dbReference type="ARBA" id="ARBA00022840"/>
    </source>
</evidence>
<dbReference type="Gene3D" id="1.25.40.10">
    <property type="entry name" value="Tetratricopeptide repeat domain"/>
    <property type="match status" value="1"/>
</dbReference>
<dbReference type="Gene3D" id="1.10.510.10">
    <property type="entry name" value="Transferase(Phosphotransferase) domain 1"/>
    <property type="match status" value="1"/>
</dbReference>
<dbReference type="SMART" id="SM00220">
    <property type="entry name" value="S_TKc"/>
    <property type="match status" value="1"/>
</dbReference>
<feature type="region of interest" description="Disordered" evidence="5">
    <location>
        <begin position="346"/>
        <end position="374"/>
    </location>
</feature>
<gene>
    <name evidence="8" type="ORF">GCM10023184_13730</name>
</gene>
<evidence type="ECO:0000259" key="7">
    <source>
        <dbReference type="PROSITE" id="PS50011"/>
    </source>
</evidence>
<dbReference type="SUPFAM" id="SSF56112">
    <property type="entry name" value="Protein kinase-like (PK-like)"/>
    <property type="match status" value="1"/>
</dbReference>
<evidence type="ECO:0000256" key="1">
    <source>
        <dbReference type="ARBA" id="ARBA00022679"/>
    </source>
</evidence>